<evidence type="ECO:0000313" key="28">
    <source>
        <dbReference type="Proteomes" id="UP001500889"/>
    </source>
</evidence>
<dbReference type="FunFam" id="1.10.510.10:FF:001032">
    <property type="entry name" value="KP78b, isoform A"/>
    <property type="match status" value="1"/>
</dbReference>
<dbReference type="PROSITE" id="PS50032">
    <property type="entry name" value="KA1"/>
    <property type="match status" value="1"/>
</dbReference>
<dbReference type="FunFam" id="1.10.8.10:FF:000005">
    <property type="entry name" value="Non-specific serine/threonine protein kinase"/>
    <property type="match status" value="1"/>
</dbReference>
<evidence type="ECO:0000256" key="7">
    <source>
        <dbReference type="ARBA" id="ARBA00022490"/>
    </source>
</evidence>
<evidence type="ECO:0000256" key="13">
    <source>
        <dbReference type="ARBA" id="ARBA00022840"/>
    </source>
</evidence>
<keyword evidence="10" id="KW-0808">Transferase</keyword>
<dbReference type="InterPro" id="IPR000719">
    <property type="entry name" value="Prot_kinase_dom"/>
</dbReference>
<dbReference type="SUPFAM" id="SSF103243">
    <property type="entry name" value="KA1-like"/>
    <property type="match status" value="1"/>
</dbReference>
<feature type="region of interest" description="Disordered" evidence="23">
    <location>
        <begin position="797"/>
        <end position="861"/>
    </location>
</feature>
<feature type="domain" description="KA1" evidence="26">
    <location>
        <begin position="1111"/>
        <end position="1160"/>
    </location>
</feature>
<evidence type="ECO:0000313" key="27">
    <source>
        <dbReference type="EMBL" id="BFG03623.1"/>
    </source>
</evidence>
<sequence>METPDLNRGDTTRKSVRLYAARKGAAPAPPKLTVPLTASTTTTSSNNNNNNSQSNEIMPERERTLLASSLRTPAGPSHKDLEPDLDGSAHVQSEDNGDGLGIVELRRRDAKPPLPRVAVSAMPTLHPQPKERQKPPRTLMTAEDDVGVTFALGSIEKHIHNVEESFKQQQHQQQSQSSMDVMKMEIMRKQSKRYGETENLLRSGISDMSSENDFQYLGGRRAELDDSNEQMLSEFQRGSDGRNSIGAYSKNTAVASSGSGAVKNKLARTASDTKNTDTVLAMRATLKQKHQHTDEKQAAPAWRPAGTAPTPAVRTSTSRGGSSNSVVDGITSSKLTATTISASKRREENLRQFEALLAQKSHRHAAGGAAGTGSGASSSSKRRSERPIVAPIPPYSSIRTEAVPSSQAVRSSVDPRPGSGSSSGSASVTAAPAVGHHRTTPPAPNAVVNRSNAYSNHAAQGSPNMQMRSSAPMRWRATEEHIGKYKLIKTIGKGNFAKVKLAKHLPTGKEVAIKIIDKTQLNPGSLQKLFREVRIMKMLDHPNIVKLFQVIETEKTLYLIMEYASGGEVFDYLVLHGRMKEKEARVKFRQIVSAVQYCHQKRIIHRDLKAENLLLDSELNIKIADFGFSNEFTPGSKLDTFCGSPPYAAPELFQGKKYDGPEVDVWSLGVILYTLVSGSLPFDGSTLRELRERVLRGKYRIPFYMSTDCENLLRKFLVLNPAKRASLETIMGDKWMNMGFEDDELKPYIEPKADLADPKRIEALVAMGYNRLEIENSLSQVRYDDVFATYLLLGRKSTDPESDGSRSGSSLSLRNISGNDAGANVGSAGVQSPTHRGVHRSISASSTKPSRRASSGAETLRTGPANAAVTVAAAAGAVGAVNPSNNYNAAGTAADRASVGSNFKRQNTIDSATIKENTARLAAQNQRPASATQKMLTTTDTTLNSPAKPRTATKYDPTNGNRTVSGTSGIIPRRSTTLYEKTSSTEKTNVIPAETKHFPRNVPSRSTFHSGQTRARNNTALEYSGTSGASGDSSHPGRMSFFSKLSSRFSKRQSTTEEPAKPRVLRFTWSMKTTSPLMPDQIMQKIREVLDQNNCDYEQRERFVLWCVHGDPNTDSLVQWEIEVCKLPRLSLNGVRFKRISGTSIGFKNIASRIAFDLRL</sequence>
<feature type="region of interest" description="Disordered" evidence="23">
    <location>
        <begin position="71"/>
        <end position="138"/>
    </location>
</feature>
<dbReference type="InterPro" id="IPR015940">
    <property type="entry name" value="UBA"/>
</dbReference>
<name>A0AAU9G543_DROMD</name>
<dbReference type="PROSITE" id="PS00107">
    <property type="entry name" value="PROTEIN_KINASE_ATP"/>
    <property type="match status" value="1"/>
</dbReference>
<evidence type="ECO:0000256" key="17">
    <source>
        <dbReference type="ARBA" id="ARBA00048679"/>
    </source>
</evidence>
<evidence type="ECO:0000259" key="24">
    <source>
        <dbReference type="PROSITE" id="PS50011"/>
    </source>
</evidence>
<dbReference type="FunFam" id="3.30.200.20:FF:000003">
    <property type="entry name" value="Non-specific serine/threonine protein kinase"/>
    <property type="match status" value="1"/>
</dbReference>
<comment type="similarity">
    <text evidence="4">Belongs to the protein kinase superfamily. CAMK Ser/Thr protein kinase family. SNF1 subfamily.</text>
</comment>
<dbReference type="GO" id="GO:0000226">
    <property type="term" value="P:microtubule cytoskeleton organization"/>
    <property type="evidence" value="ECO:0007669"/>
    <property type="project" value="TreeGrafter"/>
</dbReference>
<evidence type="ECO:0000259" key="26">
    <source>
        <dbReference type="PROSITE" id="PS50032"/>
    </source>
</evidence>
<evidence type="ECO:0000256" key="23">
    <source>
        <dbReference type="SAM" id="MobiDB-lite"/>
    </source>
</evidence>
<dbReference type="InterPro" id="IPR001772">
    <property type="entry name" value="KA1_dom"/>
</dbReference>
<comment type="catalytic activity">
    <reaction evidence="16">
        <text>L-threonyl-[protein] + ATP = O-phospho-L-threonyl-[protein] + ADP + H(+)</text>
        <dbReference type="Rhea" id="RHEA:46608"/>
        <dbReference type="Rhea" id="RHEA-COMP:11060"/>
        <dbReference type="Rhea" id="RHEA-COMP:11605"/>
        <dbReference type="ChEBI" id="CHEBI:15378"/>
        <dbReference type="ChEBI" id="CHEBI:30013"/>
        <dbReference type="ChEBI" id="CHEBI:30616"/>
        <dbReference type="ChEBI" id="CHEBI:61977"/>
        <dbReference type="ChEBI" id="CHEBI:456216"/>
        <dbReference type="EC" id="2.7.11.1"/>
    </reaction>
</comment>
<feature type="compositionally biased region" description="Polar residues" evidence="23">
    <location>
        <begin position="842"/>
        <end position="857"/>
    </location>
</feature>
<evidence type="ECO:0000256" key="12">
    <source>
        <dbReference type="ARBA" id="ARBA00022777"/>
    </source>
</evidence>
<dbReference type="PANTHER" id="PTHR24346">
    <property type="entry name" value="MAP/MICROTUBULE AFFINITY-REGULATING KINASE"/>
    <property type="match status" value="1"/>
</dbReference>
<dbReference type="PANTHER" id="PTHR24346:SF82">
    <property type="entry name" value="KP78A-RELATED"/>
    <property type="match status" value="1"/>
</dbReference>
<keyword evidence="13 22" id="KW-0067">ATP-binding</keyword>
<evidence type="ECO:0000256" key="2">
    <source>
        <dbReference type="ARBA" id="ARBA00004316"/>
    </source>
</evidence>
<dbReference type="Gene3D" id="3.30.310.80">
    <property type="entry name" value="Kinase associated domain 1, KA1"/>
    <property type="match status" value="1"/>
</dbReference>
<dbReference type="InterPro" id="IPR028375">
    <property type="entry name" value="KA1/Ssp2_C"/>
</dbReference>
<keyword evidence="11 22" id="KW-0547">Nucleotide-binding</keyword>
<evidence type="ECO:0000259" key="25">
    <source>
        <dbReference type="PROSITE" id="PS50030"/>
    </source>
</evidence>
<keyword evidence="7" id="KW-0963">Cytoplasm</keyword>
<dbReference type="GO" id="GO:0005938">
    <property type="term" value="C:cell cortex"/>
    <property type="evidence" value="ECO:0007669"/>
    <property type="project" value="UniProtKB-SubCell"/>
</dbReference>
<dbReference type="Proteomes" id="UP001500889">
    <property type="component" value="Chromosome E"/>
</dbReference>
<dbReference type="Gene3D" id="1.10.8.10">
    <property type="entry name" value="DNA helicase RuvA subunit, C-terminal domain"/>
    <property type="match status" value="1"/>
</dbReference>
<accession>A0AAU9G543</accession>
<evidence type="ECO:0000256" key="18">
    <source>
        <dbReference type="ARBA" id="ARBA00054424"/>
    </source>
</evidence>
<comment type="subcellular location">
    <subcellularLocation>
        <location evidence="1">Cell membrane</location>
    </subcellularLocation>
    <subcellularLocation>
        <location evidence="2">Cell projection</location>
    </subcellularLocation>
    <subcellularLocation>
        <location evidence="3">Cytoplasm</location>
        <location evidence="3">Cell cortex</location>
    </subcellularLocation>
</comment>
<feature type="region of interest" description="Disordered" evidence="23">
    <location>
        <begin position="1"/>
        <end position="57"/>
    </location>
</feature>
<evidence type="ECO:0000256" key="16">
    <source>
        <dbReference type="ARBA" id="ARBA00047899"/>
    </source>
</evidence>
<feature type="domain" description="Protein kinase" evidence="24">
    <location>
        <begin position="485"/>
        <end position="736"/>
    </location>
</feature>
<feature type="compositionally biased region" description="Polar residues" evidence="23">
    <location>
        <begin position="1003"/>
        <end position="1016"/>
    </location>
</feature>
<evidence type="ECO:0000256" key="19">
    <source>
        <dbReference type="ARBA" id="ARBA00063680"/>
    </source>
</evidence>
<evidence type="ECO:0000256" key="14">
    <source>
        <dbReference type="ARBA" id="ARBA00023136"/>
    </source>
</evidence>
<feature type="compositionally biased region" description="Low complexity" evidence="23">
    <location>
        <begin position="313"/>
        <end position="326"/>
    </location>
</feature>
<feature type="region of interest" description="Disordered" evidence="23">
    <location>
        <begin position="287"/>
        <end position="329"/>
    </location>
</feature>
<dbReference type="EC" id="2.7.11.1" evidence="5"/>
<evidence type="ECO:0000256" key="1">
    <source>
        <dbReference type="ARBA" id="ARBA00004236"/>
    </source>
</evidence>
<dbReference type="SMART" id="SM00220">
    <property type="entry name" value="S_TKc"/>
    <property type="match status" value="1"/>
</dbReference>
<evidence type="ECO:0000256" key="21">
    <source>
        <dbReference type="ARBA" id="ARBA00074935"/>
    </source>
</evidence>
<dbReference type="SMART" id="SM00165">
    <property type="entry name" value="UBA"/>
    <property type="match status" value="1"/>
</dbReference>
<dbReference type="PROSITE" id="PS50011">
    <property type="entry name" value="PROTEIN_KINASE_DOM"/>
    <property type="match status" value="1"/>
</dbReference>
<evidence type="ECO:0000256" key="9">
    <source>
        <dbReference type="ARBA" id="ARBA00022553"/>
    </source>
</evidence>
<evidence type="ECO:0000256" key="4">
    <source>
        <dbReference type="ARBA" id="ARBA00006234"/>
    </source>
</evidence>
<feature type="region of interest" description="Disordered" evidence="23">
    <location>
        <begin position="996"/>
        <end position="1016"/>
    </location>
</feature>
<evidence type="ECO:0000256" key="22">
    <source>
        <dbReference type="PROSITE-ProRule" id="PRU10141"/>
    </source>
</evidence>
<dbReference type="InterPro" id="IPR011009">
    <property type="entry name" value="Kinase-like_dom_sf"/>
</dbReference>
<evidence type="ECO:0000256" key="5">
    <source>
        <dbReference type="ARBA" id="ARBA00012513"/>
    </source>
</evidence>
<dbReference type="InterPro" id="IPR049508">
    <property type="entry name" value="MARK1-4_cat"/>
</dbReference>
<feature type="compositionally biased region" description="Basic and acidic residues" evidence="23">
    <location>
        <begin position="1"/>
        <end position="13"/>
    </location>
</feature>
<dbReference type="GO" id="GO:0042995">
    <property type="term" value="C:cell projection"/>
    <property type="evidence" value="ECO:0007669"/>
    <property type="project" value="UniProtKB-SubCell"/>
</dbReference>
<dbReference type="Pfam" id="PF02149">
    <property type="entry name" value="KA1"/>
    <property type="match status" value="1"/>
</dbReference>
<dbReference type="CDD" id="cd14072">
    <property type="entry name" value="STKc_MARK"/>
    <property type="match status" value="1"/>
</dbReference>
<dbReference type="FunFam" id="3.30.310.80:FF:000001">
    <property type="entry name" value="Non-specific serine/threonine protein kinase"/>
    <property type="match status" value="1"/>
</dbReference>
<protein>
    <recommendedName>
        <fullName evidence="20">MAP/microtubule affinity-regulating kinase 3</fullName>
        <ecNumber evidence="5">2.7.11.1</ecNumber>
    </recommendedName>
    <alternativeName>
        <fullName evidence="21">Serine/threonine-protein kinase par-1</fullName>
    </alternativeName>
</protein>
<feature type="compositionally biased region" description="Polar residues" evidence="23">
    <location>
        <begin position="956"/>
        <end position="972"/>
    </location>
</feature>
<dbReference type="CDD" id="cd14337">
    <property type="entry name" value="UBA_MARK_Par1"/>
    <property type="match status" value="1"/>
</dbReference>
<keyword evidence="28" id="KW-1185">Reference proteome</keyword>
<dbReference type="Pfam" id="PF00069">
    <property type="entry name" value="Pkinase"/>
    <property type="match status" value="1"/>
</dbReference>
<feature type="compositionally biased region" description="Polar residues" evidence="23">
    <location>
        <begin position="923"/>
        <end position="936"/>
    </location>
</feature>
<comment type="catalytic activity">
    <reaction evidence="17">
        <text>L-seryl-[protein] + ATP = O-phospho-L-seryl-[protein] + ADP + H(+)</text>
        <dbReference type="Rhea" id="RHEA:17989"/>
        <dbReference type="Rhea" id="RHEA-COMP:9863"/>
        <dbReference type="Rhea" id="RHEA-COMP:11604"/>
        <dbReference type="ChEBI" id="CHEBI:15378"/>
        <dbReference type="ChEBI" id="CHEBI:29999"/>
        <dbReference type="ChEBI" id="CHEBI:30616"/>
        <dbReference type="ChEBI" id="CHEBI:83421"/>
        <dbReference type="ChEBI" id="CHEBI:456216"/>
        <dbReference type="EC" id="2.7.11.1"/>
    </reaction>
</comment>
<feature type="compositionally biased region" description="Low complexity" evidence="23">
    <location>
        <begin position="805"/>
        <end position="819"/>
    </location>
</feature>
<keyword evidence="9" id="KW-0597">Phosphoprotein</keyword>
<dbReference type="GO" id="GO:0035556">
    <property type="term" value="P:intracellular signal transduction"/>
    <property type="evidence" value="ECO:0007669"/>
    <property type="project" value="TreeGrafter"/>
</dbReference>
<keyword evidence="8" id="KW-0723">Serine/threonine-protein kinase</keyword>
<dbReference type="GO" id="GO:0005524">
    <property type="term" value="F:ATP binding"/>
    <property type="evidence" value="ECO:0007669"/>
    <property type="project" value="UniProtKB-UniRule"/>
</dbReference>
<dbReference type="EMBL" id="AP029267">
    <property type="protein sequence ID" value="BFG03623.1"/>
    <property type="molecule type" value="Genomic_DNA"/>
</dbReference>
<evidence type="ECO:0000256" key="8">
    <source>
        <dbReference type="ARBA" id="ARBA00022527"/>
    </source>
</evidence>
<dbReference type="GO" id="GO:0005886">
    <property type="term" value="C:plasma membrane"/>
    <property type="evidence" value="ECO:0007669"/>
    <property type="project" value="UniProtKB-SubCell"/>
</dbReference>
<evidence type="ECO:0000256" key="10">
    <source>
        <dbReference type="ARBA" id="ARBA00022679"/>
    </source>
</evidence>
<comment type="function">
    <text evidence="18">Serine/threonine-protein kinase. Involved in the specific phosphorylation of microtubule-associated proteins for MAP2 and MAP4. Phosphorylates the microtubule-associated protein MAPT/TAU. Phosphorylates CDC25C on 'Ser-216'. Regulates localization and activity of some histone deacetylases by mediating phosphorylation of HDAC7, promoting subsequent interaction between HDAC7 and 14-3-3 and export from the nucleus. Regulates localization and activity of MITF by mediating its phosphorylation, promoting subsequent interaction between MITF and 14-3-3 and retention in the cytosol. Negatively regulates the Hippo signaling pathway and antagonizes the phosphorylation of LATS1. Cooperates with DLG5 to inhibit the kinase activity of STK3/MST2 toward LATS1. Phosphorylates PKP2 and KSR1.</text>
</comment>
<organism evidence="27 28">
    <name type="scientific">Drosophila madeirensis</name>
    <name type="common">Fruit fly</name>
    <dbReference type="NCBI Taxonomy" id="30013"/>
    <lineage>
        <taxon>Eukaryota</taxon>
        <taxon>Metazoa</taxon>
        <taxon>Ecdysozoa</taxon>
        <taxon>Arthropoda</taxon>
        <taxon>Hexapoda</taxon>
        <taxon>Insecta</taxon>
        <taxon>Pterygota</taxon>
        <taxon>Neoptera</taxon>
        <taxon>Endopterygota</taxon>
        <taxon>Diptera</taxon>
        <taxon>Brachycera</taxon>
        <taxon>Muscomorpha</taxon>
        <taxon>Ephydroidea</taxon>
        <taxon>Drosophilidae</taxon>
        <taxon>Drosophila</taxon>
        <taxon>Sophophora</taxon>
    </lineage>
</organism>
<evidence type="ECO:0000256" key="20">
    <source>
        <dbReference type="ARBA" id="ARBA00071529"/>
    </source>
</evidence>
<evidence type="ECO:0000256" key="11">
    <source>
        <dbReference type="ARBA" id="ARBA00022741"/>
    </source>
</evidence>
<feature type="compositionally biased region" description="Low complexity" evidence="23">
    <location>
        <begin position="411"/>
        <end position="434"/>
    </location>
</feature>
<dbReference type="Gene3D" id="1.10.510.10">
    <property type="entry name" value="Transferase(Phosphotransferase) domain 1"/>
    <property type="match status" value="1"/>
</dbReference>
<dbReference type="InterPro" id="IPR017441">
    <property type="entry name" value="Protein_kinase_ATP_BS"/>
</dbReference>
<evidence type="ECO:0000256" key="3">
    <source>
        <dbReference type="ARBA" id="ARBA00004544"/>
    </source>
</evidence>
<evidence type="ECO:0000256" key="15">
    <source>
        <dbReference type="ARBA" id="ARBA00023273"/>
    </source>
</evidence>
<feature type="region of interest" description="Disordered" evidence="23">
    <location>
        <begin position="921"/>
        <end position="972"/>
    </location>
</feature>
<dbReference type="InterPro" id="IPR008271">
    <property type="entry name" value="Ser/Thr_kinase_AS"/>
</dbReference>
<keyword evidence="14" id="KW-0472">Membrane</keyword>
<comment type="subunit">
    <text evidence="19">Interacts with MAPT/TAU. Interacts with DLG5 (via coiled-coil domain). Interacts with STK3/MST2 and STK4/MST1 in the presence of DLG5. Interacts with YWHAB, YWHAG, YWHAQ and YWHAZ. Interacts with PKP2 (via N-terminus). Interacts with CDC25C. Interacts with KSR1.</text>
</comment>
<keyword evidence="12 27" id="KW-0418">Kinase</keyword>
<dbReference type="PROSITE" id="PS00108">
    <property type="entry name" value="PROTEIN_KINASE_ST"/>
    <property type="match status" value="1"/>
</dbReference>
<dbReference type="Gene3D" id="3.30.200.20">
    <property type="entry name" value="Phosphorylase Kinase, domain 1"/>
    <property type="match status" value="1"/>
</dbReference>
<dbReference type="AlphaFoldDB" id="A0AAU9G543"/>
<feature type="compositionally biased region" description="Polar residues" evidence="23">
    <location>
        <begin position="397"/>
        <end position="410"/>
    </location>
</feature>
<feature type="binding site" evidence="22">
    <location>
        <position position="514"/>
    </location>
    <ligand>
        <name>ATP</name>
        <dbReference type="ChEBI" id="CHEBI:30616"/>
    </ligand>
</feature>
<dbReference type="SUPFAM" id="SSF56112">
    <property type="entry name" value="Protein kinase-like (PK-like)"/>
    <property type="match status" value="1"/>
</dbReference>
<proteinExistence type="inferred from homology"/>
<keyword evidence="6" id="KW-1003">Cell membrane</keyword>
<keyword evidence="15" id="KW-0966">Cell projection</keyword>
<evidence type="ECO:0000256" key="6">
    <source>
        <dbReference type="ARBA" id="ARBA00022475"/>
    </source>
</evidence>
<feature type="domain" description="UBA" evidence="25">
    <location>
        <begin position="755"/>
        <end position="794"/>
    </location>
</feature>
<feature type="compositionally biased region" description="Low complexity" evidence="23">
    <location>
        <begin position="37"/>
        <end position="55"/>
    </location>
</feature>
<gene>
    <name evidence="27" type="ORF">DMAD_02833</name>
</gene>
<reference evidence="27 28" key="1">
    <citation type="submission" date="2024-02" db="EMBL/GenBank/DDBJ databases">
        <title>A chromosome-level genome assembly of Drosophila madeirensis, a fruit fly species endemic to Madeira island.</title>
        <authorList>
            <person name="Tomihara K."/>
            <person name="Llopart A."/>
            <person name="Yamamoto D."/>
        </authorList>
    </citation>
    <scope>NUCLEOTIDE SEQUENCE [LARGE SCALE GENOMIC DNA]</scope>
    <source>
        <strain evidence="27 28">RF1</strain>
    </source>
</reference>
<feature type="region of interest" description="Disordered" evidence="23">
    <location>
        <begin position="361"/>
        <end position="449"/>
    </location>
</feature>
<dbReference type="PROSITE" id="PS50030">
    <property type="entry name" value="UBA"/>
    <property type="match status" value="1"/>
</dbReference>
<dbReference type="CDD" id="cd12196">
    <property type="entry name" value="MARK1-3_C"/>
    <property type="match status" value="1"/>
</dbReference>
<dbReference type="GO" id="GO:0050321">
    <property type="term" value="F:tau-protein kinase activity"/>
    <property type="evidence" value="ECO:0007669"/>
    <property type="project" value="TreeGrafter"/>
</dbReference>